<dbReference type="EMBL" id="PUIB01000008">
    <property type="protein sequence ID" value="PQO40731.1"/>
    <property type="molecule type" value="Genomic_DNA"/>
</dbReference>
<dbReference type="Proteomes" id="UP000239388">
    <property type="component" value="Unassembled WGS sequence"/>
</dbReference>
<accession>A0A2S8G8Y4</accession>
<evidence type="ECO:0000313" key="2">
    <source>
        <dbReference type="Proteomes" id="UP000239388"/>
    </source>
</evidence>
<dbReference type="AlphaFoldDB" id="A0A2S8G8Y4"/>
<organism evidence="1 2">
    <name type="scientific">Blastopirellula marina</name>
    <dbReference type="NCBI Taxonomy" id="124"/>
    <lineage>
        <taxon>Bacteria</taxon>
        <taxon>Pseudomonadati</taxon>
        <taxon>Planctomycetota</taxon>
        <taxon>Planctomycetia</taxon>
        <taxon>Pirellulales</taxon>
        <taxon>Pirellulaceae</taxon>
        <taxon>Blastopirellula</taxon>
    </lineage>
</organism>
<dbReference type="SUPFAM" id="SSF82171">
    <property type="entry name" value="DPP6 N-terminal domain-like"/>
    <property type="match status" value="1"/>
</dbReference>
<dbReference type="RefSeq" id="WP_146118511.1">
    <property type="nucleotide sequence ID" value="NZ_PUIB01000008.1"/>
</dbReference>
<gene>
    <name evidence="1" type="ORF">C5Y98_05810</name>
</gene>
<comment type="caution">
    <text evidence="1">The sequence shown here is derived from an EMBL/GenBank/DDBJ whole genome shotgun (WGS) entry which is preliminary data.</text>
</comment>
<protein>
    <submittedName>
        <fullName evidence="1">Uncharacterized protein</fullName>
    </submittedName>
</protein>
<name>A0A2S8G8Y4_9BACT</name>
<sequence>MKFQFRELYSHHRTSDLLLQTDHDLCFNTIAIVALDDEIATARILDVRSGEIKALEEANVNACCLSSDGSRCVMGGQEPFFLVQQGDRFQRHSLDTIIGDMGINFYHFVSDDRQFILVGNDLDRSTTPVVLVDCIEGVQERNRLSVPEGLVGMQVVEIDGQPTLSLWCEDYPSSHWYLLNLTDGTLRSPDLESPSEPWILAGGELVILDARCCGQDVRIVNWQTNATETRLGTNEHCRSHIQVSQSGNTILQQNISCLDFRAKQTLTSYTLDTYQRLGEASLATTNACLCCGSKAVAVEQPVNGEWSVVIYSIDFTEVLGHFPLPIGNYHVTCPADGSTLLLVSEGFKSYPASVAVLELEI</sequence>
<evidence type="ECO:0000313" key="1">
    <source>
        <dbReference type="EMBL" id="PQO40731.1"/>
    </source>
</evidence>
<proteinExistence type="predicted"/>
<reference evidence="1 2" key="1">
    <citation type="submission" date="2018-02" db="EMBL/GenBank/DDBJ databases">
        <title>Comparative genomes isolates from brazilian mangrove.</title>
        <authorList>
            <person name="Araujo J.E."/>
            <person name="Taketani R.G."/>
            <person name="Silva M.C.P."/>
            <person name="Loureco M.V."/>
            <person name="Andreote F.D."/>
        </authorList>
    </citation>
    <scope>NUCLEOTIDE SEQUENCE [LARGE SCALE GENOMIC DNA]</scope>
    <source>
        <strain evidence="1 2">NAP PRIS-MGV</strain>
    </source>
</reference>